<accession>A0A1E3H5R9</accession>
<keyword evidence="10" id="KW-1185">Reference proteome</keyword>
<feature type="signal peptide" evidence="7">
    <location>
        <begin position="1"/>
        <end position="40"/>
    </location>
</feature>
<dbReference type="InterPro" id="IPR002327">
    <property type="entry name" value="Cyt_c_1A/1B"/>
</dbReference>
<dbReference type="PANTHER" id="PTHR11961">
    <property type="entry name" value="CYTOCHROME C"/>
    <property type="match status" value="1"/>
</dbReference>
<dbReference type="Gene3D" id="1.10.760.10">
    <property type="entry name" value="Cytochrome c-like domain"/>
    <property type="match status" value="1"/>
</dbReference>
<dbReference type="SUPFAM" id="SSF46626">
    <property type="entry name" value="Cytochrome c"/>
    <property type="match status" value="1"/>
</dbReference>
<dbReference type="GO" id="GO:0046872">
    <property type="term" value="F:metal ion binding"/>
    <property type="evidence" value="ECO:0007669"/>
    <property type="project" value="UniProtKB-KW"/>
</dbReference>
<protein>
    <submittedName>
        <fullName evidence="9">Cytochrome c2</fullName>
    </submittedName>
</protein>
<keyword evidence="2 6" id="KW-0349">Heme</keyword>
<dbReference type="Pfam" id="PF00034">
    <property type="entry name" value="Cytochrom_C"/>
    <property type="match status" value="1"/>
</dbReference>
<evidence type="ECO:0000256" key="2">
    <source>
        <dbReference type="ARBA" id="ARBA00022617"/>
    </source>
</evidence>
<dbReference type="InterPro" id="IPR036909">
    <property type="entry name" value="Cyt_c-like_dom_sf"/>
</dbReference>
<comment type="caution">
    <text evidence="9">The sequence shown here is derived from an EMBL/GenBank/DDBJ whole genome shotgun (WGS) entry which is preliminary data.</text>
</comment>
<reference evidence="9 10" key="1">
    <citation type="submission" date="2016-07" db="EMBL/GenBank/DDBJ databases">
        <title>Draft Genome Sequence of Methylobrevis pamukkalensis PK2.</title>
        <authorList>
            <person name="Vasilenko O.V."/>
            <person name="Doronina N.V."/>
            <person name="Shmareva M.N."/>
            <person name="Tarlachkov S.V."/>
            <person name="Mustakhimov I."/>
            <person name="Trotsenko Y.A."/>
        </authorList>
    </citation>
    <scope>NUCLEOTIDE SEQUENCE [LARGE SCALE GENOMIC DNA]</scope>
    <source>
        <strain evidence="9 10">PK2</strain>
    </source>
</reference>
<dbReference type="GO" id="GO:0009055">
    <property type="term" value="F:electron transfer activity"/>
    <property type="evidence" value="ECO:0007669"/>
    <property type="project" value="InterPro"/>
</dbReference>
<keyword evidence="7" id="KW-0732">Signal</keyword>
<evidence type="ECO:0000256" key="6">
    <source>
        <dbReference type="PROSITE-ProRule" id="PRU00433"/>
    </source>
</evidence>
<feature type="domain" description="Cytochrome c" evidence="8">
    <location>
        <begin position="40"/>
        <end position="139"/>
    </location>
</feature>
<gene>
    <name evidence="9" type="ORF">A6302_01015</name>
</gene>
<feature type="chain" id="PRO_5009128937" evidence="7">
    <location>
        <begin position="41"/>
        <end position="139"/>
    </location>
</feature>
<dbReference type="PROSITE" id="PS51007">
    <property type="entry name" value="CYTC"/>
    <property type="match status" value="1"/>
</dbReference>
<evidence type="ECO:0000313" key="10">
    <source>
        <dbReference type="Proteomes" id="UP000094622"/>
    </source>
</evidence>
<dbReference type="OrthoDB" id="9805828at2"/>
<dbReference type="Proteomes" id="UP000094622">
    <property type="component" value="Unassembled WGS sequence"/>
</dbReference>
<keyword evidence="1" id="KW-0813">Transport</keyword>
<keyword evidence="4" id="KW-0249">Electron transport</keyword>
<proteinExistence type="predicted"/>
<organism evidence="9 10">
    <name type="scientific">Methylobrevis pamukkalensis</name>
    <dbReference type="NCBI Taxonomy" id="1439726"/>
    <lineage>
        <taxon>Bacteria</taxon>
        <taxon>Pseudomonadati</taxon>
        <taxon>Pseudomonadota</taxon>
        <taxon>Alphaproteobacteria</taxon>
        <taxon>Hyphomicrobiales</taxon>
        <taxon>Pleomorphomonadaceae</taxon>
        <taxon>Methylobrevis</taxon>
    </lineage>
</organism>
<dbReference type="EMBL" id="MCRJ01000016">
    <property type="protein sequence ID" value="ODN71678.1"/>
    <property type="molecule type" value="Genomic_DNA"/>
</dbReference>
<evidence type="ECO:0000259" key="8">
    <source>
        <dbReference type="PROSITE" id="PS51007"/>
    </source>
</evidence>
<evidence type="ECO:0000256" key="4">
    <source>
        <dbReference type="ARBA" id="ARBA00022982"/>
    </source>
</evidence>
<dbReference type="AlphaFoldDB" id="A0A1E3H5R9"/>
<dbReference type="RefSeq" id="WP_083255519.1">
    <property type="nucleotide sequence ID" value="NZ_MCRJ01000016.1"/>
</dbReference>
<evidence type="ECO:0000256" key="7">
    <source>
        <dbReference type="SAM" id="SignalP"/>
    </source>
</evidence>
<sequence>MQSDRNNGDRVTTRRTGAGWPKTAALATLVAATIPAAALAQDADGERLFGQRCGACHTLDGAARKPGPSLAGVADRPAGSVPGFRFSEALRSSGLVWDRATLDAFLADPRRLVPGTLMTVRITDEGQRRALIAFITRQR</sequence>
<evidence type="ECO:0000256" key="3">
    <source>
        <dbReference type="ARBA" id="ARBA00022723"/>
    </source>
</evidence>
<keyword evidence="3 6" id="KW-0479">Metal-binding</keyword>
<evidence type="ECO:0000313" key="9">
    <source>
        <dbReference type="EMBL" id="ODN71678.1"/>
    </source>
</evidence>
<name>A0A1E3H5R9_9HYPH</name>
<evidence type="ECO:0000256" key="1">
    <source>
        <dbReference type="ARBA" id="ARBA00022448"/>
    </source>
</evidence>
<dbReference type="GO" id="GO:0020037">
    <property type="term" value="F:heme binding"/>
    <property type="evidence" value="ECO:0007669"/>
    <property type="project" value="InterPro"/>
</dbReference>
<dbReference type="PRINTS" id="PR00604">
    <property type="entry name" value="CYTCHRMECIAB"/>
</dbReference>
<keyword evidence="5 6" id="KW-0408">Iron</keyword>
<evidence type="ECO:0000256" key="5">
    <source>
        <dbReference type="ARBA" id="ARBA00023004"/>
    </source>
</evidence>
<dbReference type="InterPro" id="IPR009056">
    <property type="entry name" value="Cyt_c-like_dom"/>
</dbReference>